<dbReference type="HAMAP" id="MF_01954">
    <property type="entry name" value="Urease_beta"/>
    <property type="match status" value="1"/>
</dbReference>
<dbReference type="EMBL" id="CADCVG010000036">
    <property type="protein sequence ID" value="CAA9450537.1"/>
    <property type="molecule type" value="Genomic_DNA"/>
</dbReference>
<keyword evidence="3" id="KW-0963">Cytoplasm</keyword>
<accession>A0A6J4QSA0</accession>
<gene>
    <name evidence="3" type="primary">ureB</name>
    <name evidence="4" type="ORF">AVDCRST_MAG14-856</name>
</gene>
<dbReference type="InterPro" id="IPR036461">
    <property type="entry name" value="Urease_betasu_sf"/>
</dbReference>
<dbReference type="AlphaFoldDB" id="A0A6J4QSA0"/>
<organism evidence="4">
    <name type="scientific">uncultured Rubrobacteraceae bacterium</name>
    <dbReference type="NCBI Taxonomy" id="349277"/>
    <lineage>
        <taxon>Bacteria</taxon>
        <taxon>Bacillati</taxon>
        <taxon>Actinomycetota</taxon>
        <taxon>Rubrobacteria</taxon>
        <taxon>Rubrobacterales</taxon>
        <taxon>Rubrobacteraceae</taxon>
        <taxon>environmental samples</taxon>
    </lineage>
</organism>
<dbReference type="SUPFAM" id="SSF51278">
    <property type="entry name" value="Urease, beta-subunit"/>
    <property type="match status" value="1"/>
</dbReference>
<dbReference type="GO" id="GO:0035550">
    <property type="term" value="C:urease complex"/>
    <property type="evidence" value="ECO:0007669"/>
    <property type="project" value="InterPro"/>
</dbReference>
<dbReference type="Gene3D" id="2.10.150.10">
    <property type="entry name" value="Urease, beta subunit"/>
    <property type="match status" value="1"/>
</dbReference>
<dbReference type="NCBIfam" id="TIGR00192">
    <property type="entry name" value="urease_beta"/>
    <property type="match status" value="1"/>
</dbReference>
<evidence type="ECO:0000256" key="2">
    <source>
        <dbReference type="ARBA" id="ARBA00047778"/>
    </source>
</evidence>
<sequence>MIPGEFLPAEGEVVLNEGRETATLAVSNTGDRPIQVGSHFHFFETNRALRFDRRAAYGMRLNIPAGTAVRFEPGDEREVELVAIGGRRVVRGLNGLTEGALDEPGVRDAAFWRAREQGFMEEER</sequence>
<evidence type="ECO:0000256" key="1">
    <source>
        <dbReference type="ARBA" id="ARBA00022801"/>
    </source>
</evidence>
<dbReference type="UniPathway" id="UPA00258">
    <property type="reaction ID" value="UER00370"/>
</dbReference>
<keyword evidence="1 3" id="KW-0378">Hydrolase</keyword>
<dbReference type="InterPro" id="IPR050069">
    <property type="entry name" value="Urease_subunit"/>
</dbReference>
<dbReference type="PANTHER" id="PTHR33569">
    <property type="entry name" value="UREASE"/>
    <property type="match status" value="1"/>
</dbReference>
<comment type="similarity">
    <text evidence="3">Belongs to the urease beta subunit family.</text>
</comment>
<dbReference type="FunFam" id="2.10.150.10:FF:000001">
    <property type="entry name" value="Urease subunit beta"/>
    <property type="match status" value="1"/>
</dbReference>
<dbReference type="EC" id="3.5.1.5" evidence="3"/>
<dbReference type="InterPro" id="IPR002019">
    <property type="entry name" value="Urease_beta-like"/>
</dbReference>
<comment type="subcellular location">
    <subcellularLocation>
        <location evidence="3">Cytoplasm</location>
    </subcellularLocation>
</comment>
<comment type="pathway">
    <text evidence="3">Nitrogen metabolism; urea degradation; CO(2) and NH(3) from urea (urease route): step 1/1.</text>
</comment>
<evidence type="ECO:0000256" key="3">
    <source>
        <dbReference type="HAMAP-Rule" id="MF_01954"/>
    </source>
</evidence>
<evidence type="ECO:0000313" key="4">
    <source>
        <dbReference type="EMBL" id="CAA9450537.1"/>
    </source>
</evidence>
<comment type="subunit">
    <text evidence="3">Heterotrimer of UreA (gamma), UreB (beta) and UreC (alpha) subunits. Three heterotrimers associate to form the active enzyme.</text>
</comment>
<dbReference type="Pfam" id="PF00699">
    <property type="entry name" value="Urease_beta"/>
    <property type="match status" value="1"/>
</dbReference>
<dbReference type="CDD" id="cd00407">
    <property type="entry name" value="Urease_beta"/>
    <property type="match status" value="1"/>
</dbReference>
<dbReference type="PANTHER" id="PTHR33569:SF1">
    <property type="entry name" value="UREASE"/>
    <property type="match status" value="1"/>
</dbReference>
<name>A0A6J4QSA0_9ACTN</name>
<dbReference type="GO" id="GO:0009039">
    <property type="term" value="F:urease activity"/>
    <property type="evidence" value="ECO:0007669"/>
    <property type="project" value="UniProtKB-UniRule"/>
</dbReference>
<protein>
    <recommendedName>
        <fullName evidence="3">Urease subunit beta</fullName>
        <ecNumber evidence="3">3.5.1.5</ecNumber>
    </recommendedName>
    <alternativeName>
        <fullName evidence="3">Urea amidohydrolase subunit beta</fullName>
    </alternativeName>
</protein>
<proteinExistence type="inferred from homology"/>
<reference evidence="4" key="1">
    <citation type="submission" date="2020-02" db="EMBL/GenBank/DDBJ databases">
        <authorList>
            <person name="Meier V. D."/>
        </authorList>
    </citation>
    <scope>NUCLEOTIDE SEQUENCE</scope>
    <source>
        <strain evidence="4">AVDCRST_MAG14</strain>
    </source>
</reference>
<dbReference type="NCBIfam" id="NF009682">
    <property type="entry name" value="PRK13203.1"/>
    <property type="match status" value="1"/>
</dbReference>
<dbReference type="GO" id="GO:0043419">
    <property type="term" value="P:urea catabolic process"/>
    <property type="evidence" value="ECO:0007669"/>
    <property type="project" value="UniProtKB-UniRule"/>
</dbReference>
<comment type="catalytic activity">
    <reaction evidence="2 3">
        <text>urea + 2 H2O + H(+) = hydrogencarbonate + 2 NH4(+)</text>
        <dbReference type="Rhea" id="RHEA:20557"/>
        <dbReference type="ChEBI" id="CHEBI:15377"/>
        <dbReference type="ChEBI" id="CHEBI:15378"/>
        <dbReference type="ChEBI" id="CHEBI:16199"/>
        <dbReference type="ChEBI" id="CHEBI:17544"/>
        <dbReference type="ChEBI" id="CHEBI:28938"/>
        <dbReference type="EC" id="3.5.1.5"/>
    </reaction>
</comment>